<proteinExistence type="inferred from homology"/>
<feature type="compositionally biased region" description="Basic and acidic residues" evidence="5">
    <location>
        <begin position="144"/>
        <end position="153"/>
    </location>
</feature>
<dbReference type="InterPro" id="IPR023529">
    <property type="entry name" value="ProQ"/>
</dbReference>
<keyword evidence="3 4" id="KW-0143">Chaperone</keyword>
<name>A0ABT9GNL5_9GAMM</name>
<dbReference type="PANTHER" id="PTHR38106">
    <property type="entry name" value="RNA CHAPERONE PROQ"/>
    <property type="match status" value="1"/>
</dbReference>
<comment type="function">
    <text evidence="4">RNA chaperone with significant RNA binding, RNA strand exchange and RNA duplexing activities.</text>
</comment>
<gene>
    <name evidence="4 7" type="primary">proQ</name>
    <name evidence="7" type="ORF">Q3O59_05885</name>
</gene>
<dbReference type="SMART" id="SM00945">
    <property type="entry name" value="ProQ"/>
    <property type="match status" value="1"/>
</dbReference>
<evidence type="ECO:0000256" key="1">
    <source>
        <dbReference type="ARBA" id="ARBA00022490"/>
    </source>
</evidence>
<dbReference type="InterPro" id="IPR016103">
    <property type="entry name" value="ProQ/FinO"/>
</dbReference>
<feature type="compositionally biased region" description="Low complexity" evidence="5">
    <location>
        <begin position="1"/>
        <end position="17"/>
    </location>
</feature>
<keyword evidence="1 4" id="KW-0963">Cytoplasm</keyword>
<dbReference type="NCBIfam" id="NF003434">
    <property type="entry name" value="PRK04950.1"/>
    <property type="match status" value="1"/>
</dbReference>
<evidence type="ECO:0000259" key="6">
    <source>
        <dbReference type="SMART" id="SM00945"/>
    </source>
</evidence>
<dbReference type="Proteomes" id="UP001236258">
    <property type="component" value="Unassembled WGS sequence"/>
</dbReference>
<evidence type="ECO:0000256" key="5">
    <source>
        <dbReference type="SAM" id="MobiDB-lite"/>
    </source>
</evidence>
<sequence>MTTPTTDAADNQTQATQSHDAAESNVPAETENAVEKSEQTTTSRLGSVKEVIAYLASQYPDCFSAEGPAKPLKVGIFQDLAANLDADSPVSKTQLRQALRVYTSSWRYLQSVQLDAARVDLAGQEVAKIDAQQAEHAANTLAESKAKVAEQRKQRARASQAEKTAGQKASNAPNKKVMNKKPAGRSNTQALKSKVNQKPAAAVKKQQQANLTPVAEATLTTGAKVLVRLGQAPMPATVTEINRNEVTVQLQSGMVIKTSRESLYQQE</sequence>
<evidence type="ECO:0000256" key="2">
    <source>
        <dbReference type="ARBA" id="ARBA00022884"/>
    </source>
</evidence>
<protein>
    <recommendedName>
        <fullName evidence="4">RNA chaperone ProQ</fullName>
    </recommendedName>
</protein>
<dbReference type="SUPFAM" id="SSF48657">
    <property type="entry name" value="FinO-like"/>
    <property type="match status" value="1"/>
</dbReference>
<dbReference type="Gene3D" id="1.10.1710.10">
    <property type="entry name" value="ProQ/FinO domain"/>
    <property type="match status" value="1"/>
</dbReference>
<feature type="compositionally biased region" description="Low complexity" evidence="5">
    <location>
        <begin position="194"/>
        <end position="209"/>
    </location>
</feature>
<evidence type="ECO:0000256" key="4">
    <source>
        <dbReference type="HAMAP-Rule" id="MF_00749"/>
    </source>
</evidence>
<dbReference type="Pfam" id="PF04352">
    <property type="entry name" value="ProQ"/>
    <property type="match status" value="1"/>
</dbReference>
<evidence type="ECO:0000313" key="8">
    <source>
        <dbReference type="Proteomes" id="UP001236258"/>
    </source>
</evidence>
<dbReference type="HAMAP" id="MF_00749">
    <property type="entry name" value="ProQ"/>
    <property type="match status" value="1"/>
</dbReference>
<feature type="region of interest" description="Disordered" evidence="5">
    <location>
        <begin position="140"/>
        <end position="209"/>
    </location>
</feature>
<feature type="domain" description="ProQ/FinO" evidence="6">
    <location>
        <begin position="43"/>
        <end position="157"/>
    </location>
</feature>
<dbReference type="InterPro" id="IPR036442">
    <property type="entry name" value="ProQ/FinO_sf"/>
</dbReference>
<dbReference type="InterPro" id="IPR035236">
    <property type="entry name" value="ProQ_C"/>
</dbReference>
<keyword evidence="2 4" id="KW-0694">RNA-binding</keyword>
<keyword evidence="8" id="KW-1185">Reference proteome</keyword>
<dbReference type="RefSeq" id="WP_305944689.1">
    <property type="nucleotide sequence ID" value="NZ_JAUZVY010000002.1"/>
</dbReference>
<accession>A0ABT9GNL5</accession>
<dbReference type="Pfam" id="PF17516">
    <property type="entry name" value="ProQ_C"/>
    <property type="match status" value="1"/>
</dbReference>
<comment type="caution">
    <text evidence="7">The sequence shown here is derived from an EMBL/GenBank/DDBJ whole genome shotgun (WGS) entry which is preliminary data.</text>
</comment>
<dbReference type="EMBL" id="JAUZVY010000002">
    <property type="protein sequence ID" value="MDP4528560.1"/>
    <property type="molecule type" value="Genomic_DNA"/>
</dbReference>
<comment type="subcellular location">
    <subcellularLocation>
        <location evidence="4">Cytoplasm</location>
    </subcellularLocation>
</comment>
<evidence type="ECO:0000256" key="3">
    <source>
        <dbReference type="ARBA" id="ARBA00023186"/>
    </source>
</evidence>
<dbReference type="PANTHER" id="PTHR38106:SF1">
    <property type="entry name" value="RNA CHAPERONE PROQ"/>
    <property type="match status" value="1"/>
</dbReference>
<comment type="similarity">
    <text evidence="4">Belongs to the ProQ family.</text>
</comment>
<feature type="region of interest" description="Disordered" evidence="5">
    <location>
        <begin position="1"/>
        <end position="43"/>
    </location>
</feature>
<reference evidence="7 8" key="1">
    <citation type="submission" date="2023-08" db="EMBL/GenBank/DDBJ databases">
        <authorList>
            <person name="Joshi A."/>
            <person name="Thite S."/>
        </authorList>
    </citation>
    <scope>NUCLEOTIDE SEQUENCE [LARGE SCALE GENOMIC DNA]</scope>
    <source>
        <strain evidence="7 8">1E1</strain>
    </source>
</reference>
<evidence type="ECO:0000313" key="7">
    <source>
        <dbReference type="EMBL" id="MDP4528560.1"/>
    </source>
</evidence>
<organism evidence="7 8">
    <name type="scientific">Alkalimonas delamerensis</name>
    <dbReference type="NCBI Taxonomy" id="265981"/>
    <lineage>
        <taxon>Bacteria</taxon>
        <taxon>Pseudomonadati</taxon>
        <taxon>Pseudomonadota</taxon>
        <taxon>Gammaproteobacteria</taxon>
        <taxon>Alkalimonas</taxon>
    </lineage>
</organism>